<reference evidence="4 5" key="1">
    <citation type="journal article" date="2016" name="Front. Microbiol.">
        <title>Genome and transcriptome sequences reveal the specific parasitism of the nematophagous Purpureocillium lilacinum 36-1.</title>
        <authorList>
            <person name="Xie J."/>
            <person name="Li S."/>
            <person name="Mo C."/>
            <person name="Xiao X."/>
            <person name="Peng D."/>
            <person name="Wang G."/>
            <person name="Xiao Y."/>
        </authorList>
    </citation>
    <scope>NUCLEOTIDE SEQUENCE [LARGE SCALE GENOMIC DNA]</scope>
    <source>
        <strain evidence="4 5">36-1</strain>
    </source>
</reference>
<accession>A0A2U3EQW9</accession>
<evidence type="ECO:0000313" key="4">
    <source>
        <dbReference type="EMBL" id="PWI76898.1"/>
    </source>
</evidence>
<dbReference type="Pfam" id="PF00172">
    <property type="entry name" value="Zn_clus"/>
    <property type="match status" value="1"/>
</dbReference>
<evidence type="ECO:0000256" key="2">
    <source>
        <dbReference type="SAM" id="MobiDB-lite"/>
    </source>
</evidence>
<feature type="region of interest" description="Disordered" evidence="2">
    <location>
        <begin position="250"/>
        <end position="269"/>
    </location>
</feature>
<dbReference type="Proteomes" id="UP000245956">
    <property type="component" value="Unassembled WGS sequence"/>
</dbReference>
<dbReference type="EMBL" id="LCWV01000001">
    <property type="protein sequence ID" value="PWI76898.1"/>
    <property type="molecule type" value="Genomic_DNA"/>
</dbReference>
<name>A0A2U3EQW9_PURLI</name>
<feature type="region of interest" description="Disordered" evidence="2">
    <location>
        <begin position="1"/>
        <end position="93"/>
    </location>
</feature>
<gene>
    <name evidence="4" type="ORF">PCL_04092</name>
</gene>
<dbReference type="AlphaFoldDB" id="A0A2U3EQW9"/>
<evidence type="ECO:0000256" key="1">
    <source>
        <dbReference type="ARBA" id="ARBA00023242"/>
    </source>
</evidence>
<evidence type="ECO:0000259" key="3">
    <source>
        <dbReference type="PROSITE" id="PS50048"/>
    </source>
</evidence>
<comment type="caution">
    <text evidence="4">The sequence shown here is derived from an EMBL/GenBank/DDBJ whole genome shotgun (WGS) entry which is preliminary data.</text>
</comment>
<dbReference type="GO" id="GO:0008270">
    <property type="term" value="F:zinc ion binding"/>
    <property type="evidence" value="ECO:0007669"/>
    <property type="project" value="InterPro"/>
</dbReference>
<sequence length="826" mass="91742">MTKWESLKRANRTASTDAGRVAENCRSLHTRRSQTRLEKERAARLGRGSPGSSSVRRWPVMEPGVKWTAAATETKSNDADPGQTREEVVSSITYPSDARPLRLWPFPSFPSHDPIPSPPLTPSSPSHPPKTPASGDSSAAYPWALLLWRKGTWGNPAILPLAERRYLDRGAATGLYPELSASHLICPSSCERDDSDLFCLRRARFVSLDHDHRITPSDNTACWHEAAWQTVAPARRAGTAPVIHRQRSDSGAIMSPTGSGSAMDEDPTEPKARKACINCRRQKMKCRLDNGTTCRRCQRAGLPCIFVPRANASAFMVPASLPLAELTGPSEVTKDLLRRVRAIEDHLGLSLTEVGHRVAHEVACDKTQPLDQDAAFASLWDAAACLERCIPGPRDAALWARSRVKYLWQTFHDKMPGLHFLPNKQTFSAPQPLLLAAMLYCSSVRGAPEDAAFASQYLTVLCSAIAQLSIPGSEIGSPPSDEDDPAALEDWAFQTVLGIVLAGLLNEANVRETGIWISIAYRLILEHCPPHMDERCRDWQRIFNGVQIVDLEHASLHLSCPVIPIESPLPALQISHRDQLYRLSRMMNTGLTRFSGRGLPTIWSCFSNSPIDAGQAPSYPFTPVDAAVIRDWARHLDDWLVEFTKTGDDSDPQQRMVVFRQYVLHRLLVLSIYHPARGCNLHSNSITLNEQHELLLSARATLKLHLHDKSIWSNWDLVMITWAALIVIQGIEVGVGEPDADLASIRMHLDMLRETNEPKPSLRDKLASRLEQSLQTVNTPSPAAMGHMAQAAAEAEFDCSWQIFDQAIMDQVMDPFWSRPAELQPM</sequence>
<feature type="compositionally biased region" description="Pro residues" evidence="2">
    <location>
        <begin position="114"/>
        <end position="131"/>
    </location>
</feature>
<protein>
    <submittedName>
        <fullName evidence="4">Fungal transcriptional regulatory protein</fullName>
    </submittedName>
</protein>
<dbReference type="InterPro" id="IPR036864">
    <property type="entry name" value="Zn2-C6_fun-type_DNA-bd_sf"/>
</dbReference>
<keyword evidence="1" id="KW-0539">Nucleus</keyword>
<evidence type="ECO:0000313" key="5">
    <source>
        <dbReference type="Proteomes" id="UP000245956"/>
    </source>
</evidence>
<dbReference type="PROSITE" id="PS50048">
    <property type="entry name" value="ZN2_CY6_FUNGAL_2"/>
    <property type="match status" value="1"/>
</dbReference>
<dbReference type="Gene3D" id="4.10.240.10">
    <property type="entry name" value="Zn(2)-C6 fungal-type DNA-binding domain"/>
    <property type="match status" value="1"/>
</dbReference>
<dbReference type="GO" id="GO:0000981">
    <property type="term" value="F:DNA-binding transcription factor activity, RNA polymerase II-specific"/>
    <property type="evidence" value="ECO:0007669"/>
    <property type="project" value="InterPro"/>
</dbReference>
<feature type="domain" description="Zn(2)-C6 fungal-type" evidence="3">
    <location>
        <begin position="275"/>
        <end position="306"/>
    </location>
</feature>
<dbReference type="SMART" id="SM00066">
    <property type="entry name" value="GAL4"/>
    <property type="match status" value="1"/>
</dbReference>
<feature type="compositionally biased region" description="Basic and acidic residues" evidence="2">
    <location>
        <begin position="75"/>
        <end position="88"/>
    </location>
</feature>
<proteinExistence type="predicted"/>
<organism evidence="4 5">
    <name type="scientific">Purpureocillium lilacinum</name>
    <name type="common">Paecilomyces lilacinus</name>
    <dbReference type="NCBI Taxonomy" id="33203"/>
    <lineage>
        <taxon>Eukaryota</taxon>
        <taxon>Fungi</taxon>
        <taxon>Dikarya</taxon>
        <taxon>Ascomycota</taxon>
        <taxon>Pezizomycotina</taxon>
        <taxon>Sordariomycetes</taxon>
        <taxon>Hypocreomycetidae</taxon>
        <taxon>Hypocreales</taxon>
        <taxon>Ophiocordycipitaceae</taxon>
        <taxon>Purpureocillium</taxon>
    </lineage>
</organism>
<dbReference type="CDD" id="cd00067">
    <property type="entry name" value="GAL4"/>
    <property type="match status" value="1"/>
</dbReference>
<dbReference type="SUPFAM" id="SSF57701">
    <property type="entry name" value="Zn2/Cys6 DNA-binding domain"/>
    <property type="match status" value="1"/>
</dbReference>
<dbReference type="PROSITE" id="PS00463">
    <property type="entry name" value="ZN2_CY6_FUNGAL_1"/>
    <property type="match status" value="1"/>
</dbReference>
<feature type="region of interest" description="Disordered" evidence="2">
    <location>
        <begin position="114"/>
        <end position="135"/>
    </location>
</feature>
<feature type="compositionally biased region" description="Low complexity" evidence="2">
    <location>
        <begin position="45"/>
        <end position="57"/>
    </location>
</feature>
<dbReference type="InterPro" id="IPR001138">
    <property type="entry name" value="Zn2Cys6_DnaBD"/>
</dbReference>